<evidence type="ECO:0000256" key="2">
    <source>
        <dbReference type="ARBA" id="ARBA00007719"/>
    </source>
</evidence>
<gene>
    <name evidence="7" type="ORF">BIW11_05703</name>
</gene>
<keyword evidence="8" id="KW-1185">Reference proteome</keyword>
<keyword evidence="4" id="KW-0963">Cytoplasm</keyword>
<reference evidence="7 8" key="1">
    <citation type="journal article" date="2017" name="Gigascience">
        <title>Draft genome of the honey bee ectoparasitic mite, Tropilaelaps mercedesae, is shaped by the parasitic life history.</title>
        <authorList>
            <person name="Dong X."/>
            <person name="Armstrong S.D."/>
            <person name="Xia D."/>
            <person name="Makepeace B.L."/>
            <person name="Darby A.C."/>
            <person name="Kadowaki T."/>
        </authorList>
    </citation>
    <scope>NUCLEOTIDE SEQUENCE [LARGE SCALE GENOMIC DNA]</scope>
    <source>
        <strain evidence="7">Wuxi-XJTLU</strain>
    </source>
</reference>
<evidence type="ECO:0000256" key="4">
    <source>
        <dbReference type="ARBA" id="ARBA00022490"/>
    </source>
</evidence>
<dbReference type="Proteomes" id="UP000192247">
    <property type="component" value="Unassembled WGS sequence"/>
</dbReference>
<dbReference type="OrthoDB" id="2355at2759"/>
<dbReference type="FunCoup" id="A0A1V9Y179">
    <property type="interactions" value="430"/>
</dbReference>
<evidence type="ECO:0000256" key="6">
    <source>
        <dbReference type="ARBA" id="ARBA00034687"/>
    </source>
</evidence>
<dbReference type="InterPro" id="IPR027777">
    <property type="entry name" value="DCTN6"/>
</dbReference>
<evidence type="ECO:0000256" key="3">
    <source>
        <dbReference type="ARBA" id="ARBA00016573"/>
    </source>
</evidence>
<accession>A0A1V9Y179</accession>
<dbReference type="AlphaFoldDB" id="A0A1V9Y179"/>
<dbReference type="GO" id="GO:0005869">
    <property type="term" value="C:dynactin complex"/>
    <property type="evidence" value="ECO:0007669"/>
    <property type="project" value="InterPro"/>
</dbReference>
<evidence type="ECO:0000256" key="1">
    <source>
        <dbReference type="ARBA" id="ARBA00004245"/>
    </source>
</evidence>
<evidence type="ECO:0000313" key="7">
    <source>
        <dbReference type="EMBL" id="OQR79485.1"/>
    </source>
</evidence>
<dbReference type="InterPro" id="IPR011004">
    <property type="entry name" value="Trimer_LpxA-like_sf"/>
</dbReference>
<dbReference type="EMBL" id="MNPL01001075">
    <property type="protein sequence ID" value="OQR79485.1"/>
    <property type="molecule type" value="Genomic_DNA"/>
</dbReference>
<dbReference type="GO" id="GO:0070840">
    <property type="term" value="F:dynein complex binding"/>
    <property type="evidence" value="ECO:0007669"/>
    <property type="project" value="TreeGrafter"/>
</dbReference>
<organism evidence="7 8">
    <name type="scientific">Tropilaelaps mercedesae</name>
    <dbReference type="NCBI Taxonomy" id="418985"/>
    <lineage>
        <taxon>Eukaryota</taxon>
        <taxon>Metazoa</taxon>
        <taxon>Ecdysozoa</taxon>
        <taxon>Arthropoda</taxon>
        <taxon>Chelicerata</taxon>
        <taxon>Arachnida</taxon>
        <taxon>Acari</taxon>
        <taxon>Parasitiformes</taxon>
        <taxon>Mesostigmata</taxon>
        <taxon>Gamasina</taxon>
        <taxon>Dermanyssoidea</taxon>
        <taxon>Laelapidae</taxon>
        <taxon>Tropilaelaps</taxon>
    </lineage>
</organism>
<name>A0A1V9Y179_9ACAR</name>
<comment type="function">
    <text evidence="6">Part of the dynactin complex that activates the molecular motor dynein for ultra-processive transport along microtubules.</text>
</comment>
<dbReference type="SUPFAM" id="SSF51161">
    <property type="entry name" value="Trimeric LpxA-like enzymes"/>
    <property type="match status" value="1"/>
</dbReference>
<dbReference type="Gene3D" id="2.160.10.10">
    <property type="entry name" value="Hexapeptide repeat proteins"/>
    <property type="match status" value="1"/>
</dbReference>
<protein>
    <recommendedName>
        <fullName evidence="3">Dynactin subunit 6</fullName>
    </recommendedName>
</protein>
<comment type="subcellular location">
    <subcellularLocation>
        <location evidence="1">Cytoplasm</location>
        <location evidence="1">Cytoskeleton</location>
    </subcellularLocation>
</comment>
<comment type="similarity">
    <text evidence="2">Belongs to the dynactin subunits 5/6 family. Dynactin subunit 6 subfamily.</text>
</comment>
<comment type="caution">
    <text evidence="7">The sequence shown here is derived from an EMBL/GenBank/DDBJ whole genome shotgun (WGS) entry which is preliminary data.</text>
</comment>
<proteinExistence type="inferred from homology"/>
<sequence length="185" mass="20120">MTDSRQKNDVSTKLIVTEGATVVRECVLLGEVTFGTRTVVHPTAQILGEKGPIIIGEGNLIEEKVKIVNRHEKPLIIGNHNVFEVGAEVEAQSVGDHNTFECLSRVGPRVAVTNGCTVGAGCHVSTEETLGDDIVVYGANCDRKRAGDLNKTSNPQIDYLSKVMVNYHHVHKPNRTKDGQPIEVK</sequence>
<dbReference type="GO" id="GO:0007052">
    <property type="term" value="P:mitotic spindle organization"/>
    <property type="evidence" value="ECO:0007669"/>
    <property type="project" value="TreeGrafter"/>
</dbReference>
<dbReference type="InParanoid" id="A0A1V9Y179"/>
<dbReference type="STRING" id="418985.A0A1V9Y179"/>
<dbReference type="PANTHER" id="PTHR13072:SF0">
    <property type="entry name" value="DYNACTIN SUBUNIT 6"/>
    <property type="match status" value="1"/>
</dbReference>
<evidence type="ECO:0000256" key="5">
    <source>
        <dbReference type="ARBA" id="ARBA00023212"/>
    </source>
</evidence>
<dbReference type="CDD" id="cd04646">
    <property type="entry name" value="LbH_Dynactin_6"/>
    <property type="match status" value="1"/>
</dbReference>
<keyword evidence="5" id="KW-0206">Cytoskeleton</keyword>
<dbReference type="PANTHER" id="PTHR13072">
    <property type="entry name" value="DYNACTIN 6"/>
    <property type="match status" value="1"/>
</dbReference>
<evidence type="ECO:0000313" key="8">
    <source>
        <dbReference type="Proteomes" id="UP000192247"/>
    </source>
</evidence>